<protein>
    <submittedName>
        <fullName evidence="2">Uncharacterized protein</fullName>
    </submittedName>
</protein>
<keyword evidence="1" id="KW-0472">Membrane</keyword>
<keyword evidence="1" id="KW-1133">Transmembrane helix</keyword>
<dbReference type="RefSeq" id="XP_640131.1">
    <property type="nucleotide sequence ID" value="XM_635039.1"/>
</dbReference>
<dbReference type="PaxDb" id="44689-DDB0204843"/>
<dbReference type="AlphaFoldDB" id="Q54SA8"/>
<reference evidence="2 3" key="1">
    <citation type="journal article" date="2005" name="Nature">
        <title>The genome of the social amoeba Dictyostelium discoideum.</title>
        <authorList>
            <consortium name="The Dictyostelium discoideum Sequencing Consortium"/>
            <person name="Eichinger L."/>
            <person name="Pachebat J.A."/>
            <person name="Glockner G."/>
            <person name="Rajandream M.A."/>
            <person name="Sucgang R."/>
            <person name="Berriman M."/>
            <person name="Song J."/>
            <person name="Olsen R."/>
            <person name="Szafranski K."/>
            <person name="Xu Q."/>
            <person name="Tunggal B."/>
            <person name="Kummerfeld S."/>
            <person name="Madera M."/>
            <person name="Konfortov B.A."/>
            <person name="Rivero F."/>
            <person name="Bankier A.T."/>
            <person name="Lehmann R."/>
            <person name="Hamlin N."/>
            <person name="Davies R."/>
            <person name="Gaudet P."/>
            <person name="Fey P."/>
            <person name="Pilcher K."/>
            <person name="Chen G."/>
            <person name="Saunders D."/>
            <person name="Sodergren E."/>
            <person name="Davis P."/>
            <person name="Kerhornou A."/>
            <person name="Nie X."/>
            <person name="Hall N."/>
            <person name="Anjard C."/>
            <person name="Hemphill L."/>
            <person name="Bason N."/>
            <person name="Farbrother P."/>
            <person name="Desany B."/>
            <person name="Just E."/>
            <person name="Morio T."/>
            <person name="Rost R."/>
            <person name="Churcher C."/>
            <person name="Cooper J."/>
            <person name="Haydock S."/>
            <person name="van Driessche N."/>
            <person name="Cronin A."/>
            <person name="Goodhead I."/>
            <person name="Muzny D."/>
            <person name="Mourier T."/>
            <person name="Pain A."/>
            <person name="Lu M."/>
            <person name="Harper D."/>
            <person name="Lindsay R."/>
            <person name="Hauser H."/>
            <person name="James K."/>
            <person name="Quiles M."/>
            <person name="Madan Babu M."/>
            <person name="Saito T."/>
            <person name="Buchrieser C."/>
            <person name="Wardroper A."/>
            <person name="Felder M."/>
            <person name="Thangavelu M."/>
            <person name="Johnson D."/>
            <person name="Knights A."/>
            <person name="Loulseged H."/>
            <person name="Mungall K."/>
            <person name="Oliver K."/>
            <person name="Price C."/>
            <person name="Quail M.A."/>
            <person name="Urushihara H."/>
            <person name="Hernandez J."/>
            <person name="Rabbinowitsch E."/>
            <person name="Steffen D."/>
            <person name="Sanders M."/>
            <person name="Ma J."/>
            <person name="Kohara Y."/>
            <person name="Sharp S."/>
            <person name="Simmonds M."/>
            <person name="Spiegler S."/>
            <person name="Tivey A."/>
            <person name="Sugano S."/>
            <person name="White B."/>
            <person name="Walker D."/>
            <person name="Woodward J."/>
            <person name="Winckler T."/>
            <person name="Tanaka Y."/>
            <person name="Shaulsky G."/>
            <person name="Schleicher M."/>
            <person name="Weinstock G."/>
            <person name="Rosenthal A."/>
            <person name="Cox E.C."/>
            <person name="Chisholm R.L."/>
            <person name="Gibbs R."/>
            <person name="Loomis W.F."/>
            <person name="Platzer M."/>
            <person name="Kay R.R."/>
            <person name="Williams J."/>
            <person name="Dear P.H."/>
            <person name="Noegel A.A."/>
            <person name="Barrell B."/>
            <person name="Kuspa A."/>
        </authorList>
    </citation>
    <scope>NUCLEOTIDE SEQUENCE [LARGE SCALE GENOMIC DNA]</scope>
    <source>
        <strain evidence="2 3">AX4</strain>
    </source>
</reference>
<evidence type="ECO:0000313" key="3">
    <source>
        <dbReference type="Proteomes" id="UP000002195"/>
    </source>
</evidence>
<keyword evidence="1" id="KW-0812">Transmembrane</keyword>
<evidence type="ECO:0000313" key="2">
    <source>
        <dbReference type="EMBL" id="EAL66143.1"/>
    </source>
</evidence>
<feature type="transmembrane region" description="Helical" evidence="1">
    <location>
        <begin position="60"/>
        <end position="84"/>
    </location>
</feature>
<feature type="transmembrane region" description="Helical" evidence="1">
    <location>
        <begin position="105"/>
        <end position="124"/>
    </location>
</feature>
<dbReference type="GeneID" id="8623668"/>
<gene>
    <name evidence="2" type="ORF">DDB_G0282567</name>
</gene>
<name>Q54SA8_DICDI</name>
<comment type="caution">
    <text evidence="2">The sequence shown here is derived from an EMBL/GenBank/DDBJ whole genome shotgun (WGS) entry which is preliminary data.</text>
</comment>
<sequence length="275" mass="32508">MFNNYNFKTKNITINGDITFFTIDIVLIFLYISLLIFTTAYTKIKINREGLIHEKYIGDILYVVHTLGTLCLLTLFSCISLLLFSIYNRGNCYNIDLKLYKKGVIIINLVVYFIVFSMIFYELMFSLKEMKSFNTLPYSKPQKAIQFFVSVIYLFFGVLSFFIGDMSLFKIVKEFNRDDGYYINSFTKFKFKFGKVLIFSMLYFFVRFIITITLIFTPIEQTHGIFEIIFYSLFEILPISLAIWIIDKLENEAIELKDSNEEPDKFSHLKEEEKI</sequence>
<dbReference type="HOGENOM" id="CLU_1013469_0_0_1"/>
<feature type="transmembrane region" description="Helical" evidence="1">
    <location>
        <begin position="228"/>
        <end position="246"/>
    </location>
</feature>
<dbReference type="dictyBase" id="DDB_G0282567"/>
<dbReference type="InParanoid" id="Q54SA8"/>
<feature type="transmembrane region" description="Helical" evidence="1">
    <location>
        <begin position="196"/>
        <end position="216"/>
    </location>
</feature>
<accession>Q54SA8</accession>
<keyword evidence="3" id="KW-1185">Reference proteome</keyword>
<proteinExistence type="predicted"/>
<evidence type="ECO:0000256" key="1">
    <source>
        <dbReference type="SAM" id="Phobius"/>
    </source>
</evidence>
<dbReference type="PhylomeDB" id="Q54SA8"/>
<feature type="transmembrane region" description="Helical" evidence="1">
    <location>
        <begin position="20"/>
        <end position="40"/>
    </location>
</feature>
<feature type="transmembrane region" description="Helical" evidence="1">
    <location>
        <begin position="144"/>
        <end position="163"/>
    </location>
</feature>
<dbReference type="EMBL" id="AAFI02000047">
    <property type="protein sequence ID" value="EAL66143.1"/>
    <property type="molecule type" value="Genomic_DNA"/>
</dbReference>
<dbReference type="KEGG" id="ddi:DDB_G0282567"/>
<dbReference type="Proteomes" id="UP000002195">
    <property type="component" value="Unassembled WGS sequence"/>
</dbReference>
<organism evidence="2 3">
    <name type="scientific">Dictyostelium discoideum</name>
    <name type="common">Social amoeba</name>
    <dbReference type="NCBI Taxonomy" id="44689"/>
    <lineage>
        <taxon>Eukaryota</taxon>
        <taxon>Amoebozoa</taxon>
        <taxon>Evosea</taxon>
        <taxon>Eumycetozoa</taxon>
        <taxon>Dictyostelia</taxon>
        <taxon>Dictyosteliales</taxon>
        <taxon>Dictyosteliaceae</taxon>
        <taxon>Dictyostelium</taxon>
    </lineage>
</organism>
<dbReference type="VEuPathDB" id="AmoebaDB:DDB_G0282567"/>